<reference evidence="1" key="1">
    <citation type="submission" date="2020-05" db="EMBL/GenBank/DDBJ databases">
        <authorList>
            <person name="Chiriac C."/>
            <person name="Salcher M."/>
            <person name="Ghai R."/>
            <person name="Kavagutti S V."/>
        </authorList>
    </citation>
    <scope>NUCLEOTIDE SEQUENCE</scope>
</reference>
<protein>
    <submittedName>
        <fullName evidence="1">Uncharacterized protein</fullName>
    </submittedName>
</protein>
<sequence length="60" mass="6911">MIIHHKSAHWHADRRTLTIMDDSGPTMTYERHENIGIRKAREIVAATGAQPFNVELCRRA</sequence>
<gene>
    <name evidence="1" type="ORF">UFOVP1366_6</name>
</gene>
<accession>A0A6J5S1W1</accession>
<dbReference type="EMBL" id="LR797326">
    <property type="protein sequence ID" value="CAB4202216.1"/>
    <property type="molecule type" value="Genomic_DNA"/>
</dbReference>
<name>A0A6J5S1W1_9CAUD</name>
<organism evidence="1">
    <name type="scientific">uncultured Caudovirales phage</name>
    <dbReference type="NCBI Taxonomy" id="2100421"/>
    <lineage>
        <taxon>Viruses</taxon>
        <taxon>Duplodnaviria</taxon>
        <taxon>Heunggongvirae</taxon>
        <taxon>Uroviricota</taxon>
        <taxon>Caudoviricetes</taxon>
        <taxon>Peduoviridae</taxon>
        <taxon>Maltschvirus</taxon>
        <taxon>Maltschvirus maltsch</taxon>
    </lineage>
</organism>
<proteinExistence type="predicted"/>
<evidence type="ECO:0000313" key="1">
    <source>
        <dbReference type="EMBL" id="CAB4202216.1"/>
    </source>
</evidence>